<accession>A0AAE4BU45</accession>
<comment type="caution">
    <text evidence="1">The sequence shown here is derived from an EMBL/GenBank/DDBJ whole genome shotgun (WGS) entry which is preliminary data.</text>
</comment>
<dbReference type="AlphaFoldDB" id="A0AAE4BU45"/>
<gene>
    <name evidence="1" type="ORF">HNQ88_003454</name>
</gene>
<dbReference type="RefSeq" id="WP_309940300.1">
    <property type="nucleotide sequence ID" value="NZ_AP025305.1"/>
</dbReference>
<sequence>MKFISVLFVVFILHGCIRKVSSCRYDKEMPVTFDFKAEVNFGIYKIDTFTDSLTYKFDWDQDTTISFVIGLDFKKEIYQDLVDIDICKYPHSYAPTTTLYITPHTDYYLEYRFKNDTSIIDWRVHSESNEVNAKRLRKVFEKITKYIGGCDQIKLLPDCQLVFF</sequence>
<organism evidence="1 2">
    <name type="scientific">Aureibacter tunicatorum</name>
    <dbReference type="NCBI Taxonomy" id="866807"/>
    <lineage>
        <taxon>Bacteria</taxon>
        <taxon>Pseudomonadati</taxon>
        <taxon>Bacteroidota</taxon>
        <taxon>Cytophagia</taxon>
        <taxon>Cytophagales</taxon>
        <taxon>Persicobacteraceae</taxon>
        <taxon>Aureibacter</taxon>
    </lineage>
</organism>
<proteinExistence type="predicted"/>
<protein>
    <submittedName>
        <fullName evidence="1">Uncharacterized protein</fullName>
    </submittedName>
</protein>
<keyword evidence="2" id="KW-1185">Reference proteome</keyword>
<dbReference type="Proteomes" id="UP001185092">
    <property type="component" value="Unassembled WGS sequence"/>
</dbReference>
<name>A0AAE4BU45_9BACT</name>
<evidence type="ECO:0000313" key="2">
    <source>
        <dbReference type="Proteomes" id="UP001185092"/>
    </source>
</evidence>
<reference evidence="1" key="1">
    <citation type="submission" date="2023-07" db="EMBL/GenBank/DDBJ databases">
        <title>Genomic Encyclopedia of Type Strains, Phase IV (KMG-IV): sequencing the most valuable type-strain genomes for metagenomic binning, comparative biology and taxonomic classification.</title>
        <authorList>
            <person name="Goeker M."/>
        </authorList>
    </citation>
    <scope>NUCLEOTIDE SEQUENCE</scope>
    <source>
        <strain evidence="1">DSM 26174</strain>
    </source>
</reference>
<evidence type="ECO:0000313" key="1">
    <source>
        <dbReference type="EMBL" id="MDR6240388.1"/>
    </source>
</evidence>
<dbReference type="EMBL" id="JAVDQD010000004">
    <property type="protein sequence ID" value="MDR6240388.1"/>
    <property type="molecule type" value="Genomic_DNA"/>
</dbReference>